<dbReference type="InterPro" id="IPR038740">
    <property type="entry name" value="BioF2-like_GNAT_dom"/>
</dbReference>
<protein>
    <submittedName>
        <fullName evidence="2">Acetyltransf_6 domain-containing protein</fullName>
    </submittedName>
</protein>
<dbReference type="STRING" id="1300349.I603_2104"/>
<gene>
    <name evidence="2" type="ORF">I603_2104</name>
</gene>
<dbReference type="Pfam" id="PF13480">
    <property type="entry name" value="Acetyltransf_6"/>
    <property type="match status" value="1"/>
</dbReference>
<accession>A0A1A7BGP6</accession>
<comment type="caution">
    <text evidence="2">The sequence shown here is derived from an EMBL/GenBank/DDBJ whole genome shotgun (WGS) entry which is preliminary data.</text>
</comment>
<evidence type="ECO:0000259" key="1">
    <source>
        <dbReference type="Pfam" id="PF13480"/>
    </source>
</evidence>
<dbReference type="SUPFAM" id="SSF55729">
    <property type="entry name" value="Acyl-CoA N-acyltransferases (Nat)"/>
    <property type="match status" value="1"/>
</dbReference>
<dbReference type="Proteomes" id="UP000092484">
    <property type="component" value="Unassembled WGS sequence"/>
</dbReference>
<dbReference type="InterPro" id="IPR016181">
    <property type="entry name" value="Acyl_CoA_acyltransferase"/>
</dbReference>
<evidence type="ECO:0000313" key="2">
    <source>
        <dbReference type="EMBL" id="OBV10891.1"/>
    </source>
</evidence>
<organism evidence="2 3">
    <name type="scientific">Erythrobacter dokdonensis DSW-74</name>
    <dbReference type="NCBI Taxonomy" id="1300349"/>
    <lineage>
        <taxon>Bacteria</taxon>
        <taxon>Pseudomonadati</taxon>
        <taxon>Pseudomonadota</taxon>
        <taxon>Alphaproteobacteria</taxon>
        <taxon>Sphingomonadales</taxon>
        <taxon>Erythrobacteraceae</taxon>
        <taxon>Erythrobacter/Porphyrobacter group</taxon>
        <taxon>Erythrobacter</taxon>
    </lineage>
</organism>
<dbReference type="EMBL" id="LZYB01000004">
    <property type="protein sequence ID" value="OBV10891.1"/>
    <property type="molecule type" value="Genomic_DNA"/>
</dbReference>
<evidence type="ECO:0000313" key="3">
    <source>
        <dbReference type="Proteomes" id="UP000092484"/>
    </source>
</evidence>
<reference evidence="2 3" key="1">
    <citation type="submission" date="2016-06" db="EMBL/GenBank/DDBJ databases">
        <title>Genome sequence of Porphyrobacter dokdonensis DSW-74.</title>
        <authorList>
            <person name="Kim J.F."/>
            <person name="Song J.Y."/>
        </authorList>
    </citation>
    <scope>NUCLEOTIDE SEQUENCE [LARGE SCALE GENOMIC DNA]</scope>
    <source>
        <strain evidence="2 3">DSW-74</strain>
    </source>
</reference>
<sequence>MFEARIAAAPLTIAMRAGFPPEIDALAQRGRAGHRFLRAAWFRAGAEDRGRTLLVQRDNGALVAAIPSCNFGPALLGARKVPGSYWPFRSIVLAADADVHELAQALDHPCARGLGAVWRLGPARSDDPATAMLAEAAQLAGWHVLSREAGAAWLIDLDGLRTAGWPRSSTARRLRAAWRKLEALGTPRWRHVRGKDWNDSVLEDMGRIEAQSWIARTTDGSGAKFMHSAQRQMWRVALADPVIADSLCATILMLDERPVAFSFDLDEGPVQYGIAGSYVQDLAHCNIGKLVNYRALEDAIADGQSVMDMGAGDGGYKRAMGAAEGYALTDLLFVRSRIAARMLERVWCRRADAAREGSHG</sequence>
<dbReference type="RefSeq" id="WP_068864734.1">
    <property type="nucleotide sequence ID" value="NZ_LZYB01000004.1"/>
</dbReference>
<feature type="domain" description="BioF2-like acetyltransferase" evidence="1">
    <location>
        <begin position="168"/>
        <end position="318"/>
    </location>
</feature>
<keyword evidence="3" id="KW-1185">Reference proteome</keyword>
<dbReference type="AlphaFoldDB" id="A0A1A7BGP6"/>
<name>A0A1A7BGP6_9SPHN</name>
<proteinExistence type="predicted"/>